<evidence type="ECO:0000256" key="1">
    <source>
        <dbReference type="SAM" id="MobiDB-lite"/>
    </source>
</evidence>
<name>A0A1B6ECU2_9HEMI</name>
<gene>
    <name evidence="2" type="ORF">g.29988</name>
</gene>
<accession>A0A1B6ECU2</accession>
<dbReference type="AlphaFoldDB" id="A0A1B6ECU2"/>
<feature type="compositionally biased region" description="Polar residues" evidence="1">
    <location>
        <begin position="612"/>
        <end position="628"/>
    </location>
</feature>
<feature type="compositionally biased region" description="Basic and acidic residues" evidence="1">
    <location>
        <begin position="379"/>
        <end position="388"/>
    </location>
</feature>
<feature type="compositionally biased region" description="Basic and acidic residues" evidence="1">
    <location>
        <begin position="120"/>
        <end position="134"/>
    </location>
</feature>
<feature type="region of interest" description="Disordered" evidence="1">
    <location>
        <begin position="331"/>
        <end position="356"/>
    </location>
</feature>
<proteinExistence type="predicted"/>
<feature type="compositionally biased region" description="Basic residues" evidence="1">
    <location>
        <begin position="444"/>
        <end position="459"/>
    </location>
</feature>
<feature type="compositionally biased region" description="Low complexity" evidence="1">
    <location>
        <begin position="414"/>
        <end position="429"/>
    </location>
</feature>
<feature type="region of interest" description="Disordered" evidence="1">
    <location>
        <begin position="120"/>
        <end position="169"/>
    </location>
</feature>
<feature type="compositionally biased region" description="Polar residues" evidence="1">
    <location>
        <begin position="147"/>
        <end position="157"/>
    </location>
</feature>
<organism evidence="2">
    <name type="scientific">Clastoptera arizonana</name>
    <name type="common">Arizona spittle bug</name>
    <dbReference type="NCBI Taxonomy" id="38151"/>
    <lineage>
        <taxon>Eukaryota</taxon>
        <taxon>Metazoa</taxon>
        <taxon>Ecdysozoa</taxon>
        <taxon>Arthropoda</taxon>
        <taxon>Hexapoda</taxon>
        <taxon>Insecta</taxon>
        <taxon>Pterygota</taxon>
        <taxon>Neoptera</taxon>
        <taxon>Paraneoptera</taxon>
        <taxon>Hemiptera</taxon>
        <taxon>Auchenorrhyncha</taxon>
        <taxon>Cercopoidea</taxon>
        <taxon>Clastopteridae</taxon>
        <taxon>Clastoptera</taxon>
    </lineage>
</organism>
<feature type="region of interest" description="Disordered" evidence="1">
    <location>
        <begin position="376"/>
        <end position="468"/>
    </location>
</feature>
<protein>
    <submittedName>
        <fullName evidence="2">Uncharacterized protein</fullName>
    </submittedName>
</protein>
<feature type="region of interest" description="Disordered" evidence="1">
    <location>
        <begin position="567"/>
        <end position="638"/>
    </location>
</feature>
<sequence>QTEPMSPENISEAGGKRITFSEMFQQTSFEDDSISMSESTLLNNISTEKLNIENEMDENRCKTPVFGETPAEKTTFSKSIVNGQKSQYKLGPRFNVRTTPSRRVGNLSSRFRQRFEVIPEEKNSSVDSSAEEKTVSPPPSLAKRRSSIPSGLFTQKSNQEKKKTDNSIDEIEENNMCIKDLNFDGVGESQRRHTIHGNLESRRNKNEYSKSFEKNEQNRRHTIHGNLALTSRNTALVKKLNLMGGTVLKGRVFSKRSGVMIGQFRPMNEETQVAKDEKSAVGEHLERMRRGGCKGRQALAVTQNQEHEELLTLSKGWINFYLLKDSQDLGSDGSNGEDGSQNSSSMEEVLGKAPPVKTVTVVNKSGDKIPQYSVQIHATPEEHSETRLPDVNTWSLKSPKTPPQSPDAILPDITPISSPNSTSPTSTKTELPQLLDDKQSNKITKAKTCGHHHSHKKHGSERPCPSPVESEKNMEYLELFSPKQDSEKTFITRSGDLACSEHSPSSLSSSTCDSVDGPTLPNIKWPIRQVHRRSHPRYHRSDCAKHSTNGTGQACWTVTLAGSSGYPTAPPPDVEMRLSFPNNLRGAPTSQSDSGLGEDNFQGHQEKKSKKQQALPSSGKQWSLTVKNPQVEEKGEATRVEKRQFQSLPDVYQSTTTRLKKSTKVVACVCQRGSAEQDSARKITIVWPKVQGIIDQNLNSSLSVEWNEGLTVTGLAITPEQKPRVPTMSERDLTRNLYMRTRSKLSH</sequence>
<feature type="compositionally biased region" description="Polar residues" evidence="1">
    <location>
        <begin position="331"/>
        <end position="346"/>
    </location>
</feature>
<feature type="non-terminal residue" evidence="2">
    <location>
        <position position="1"/>
    </location>
</feature>
<dbReference type="EMBL" id="GEDC01001557">
    <property type="protein sequence ID" value="JAS35741.1"/>
    <property type="molecule type" value="Transcribed_RNA"/>
</dbReference>
<evidence type="ECO:0000313" key="2">
    <source>
        <dbReference type="EMBL" id="JAS35741.1"/>
    </source>
</evidence>
<reference evidence="2" key="1">
    <citation type="submission" date="2015-12" db="EMBL/GenBank/DDBJ databases">
        <title>De novo transcriptome assembly of four potential Pierce s Disease insect vectors from Arizona vineyards.</title>
        <authorList>
            <person name="Tassone E.E."/>
        </authorList>
    </citation>
    <scope>NUCLEOTIDE SEQUENCE</scope>
</reference>